<sequence length="150" mass="17898">MENCADIIEFTTQCRDLFVAKFMPLCQYPAPTRNLLDSTDATEKTKSVPNNLRDSEKHTTKRIKEPEQFNRIIIDRLMPYPVDYLLEKFLNDMQNKKLNVEVRTERAHKTMVMLEESYRNSDTEPIHFQLLRVLRYQSLMYYGQQTQVEL</sequence>
<reference evidence="2 3" key="1">
    <citation type="submission" date="2011-02" db="EMBL/GenBank/DDBJ databases">
        <title>The Genome Sequence of Sphaeroforma arctica JP610.</title>
        <authorList>
            <consortium name="The Broad Institute Genome Sequencing Platform"/>
            <person name="Russ C."/>
            <person name="Cuomo C."/>
            <person name="Young S.K."/>
            <person name="Zeng Q."/>
            <person name="Gargeya S."/>
            <person name="Alvarado L."/>
            <person name="Berlin A."/>
            <person name="Chapman S.B."/>
            <person name="Chen Z."/>
            <person name="Freedman E."/>
            <person name="Gellesch M."/>
            <person name="Goldberg J."/>
            <person name="Griggs A."/>
            <person name="Gujja S."/>
            <person name="Heilman E."/>
            <person name="Heiman D."/>
            <person name="Howarth C."/>
            <person name="Mehta T."/>
            <person name="Neiman D."/>
            <person name="Pearson M."/>
            <person name="Roberts A."/>
            <person name="Saif S."/>
            <person name="Shea T."/>
            <person name="Shenoy N."/>
            <person name="Sisk P."/>
            <person name="Stolte C."/>
            <person name="Sykes S."/>
            <person name="White J."/>
            <person name="Yandava C."/>
            <person name="Burger G."/>
            <person name="Gray M.W."/>
            <person name="Holland P.W.H."/>
            <person name="King N."/>
            <person name="Lang F.B.F."/>
            <person name="Roger A.J."/>
            <person name="Ruiz-Trillo I."/>
            <person name="Haas B."/>
            <person name="Nusbaum C."/>
            <person name="Birren B."/>
        </authorList>
    </citation>
    <scope>NUCLEOTIDE SEQUENCE [LARGE SCALE GENOMIC DNA]</scope>
    <source>
        <strain evidence="2 3">JP610</strain>
    </source>
</reference>
<proteinExistence type="predicted"/>
<evidence type="ECO:0000256" key="1">
    <source>
        <dbReference type="SAM" id="MobiDB-lite"/>
    </source>
</evidence>
<dbReference type="RefSeq" id="XP_014159419.1">
    <property type="nucleotide sequence ID" value="XM_014303944.1"/>
</dbReference>
<feature type="region of interest" description="Disordered" evidence="1">
    <location>
        <begin position="37"/>
        <end position="58"/>
    </location>
</feature>
<accession>A0A0L0G913</accession>
<evidence type="ECO:0000313" key="3">
    <source>
        <dbReference type="Proteomes" id="UP000054560"/>
    </source>
</evidence>
<dbReference type="GeneID" id="25902822"/>
<evidence type="ECO:0000313" key="2">
    <source>
        <dbReference type="EMBL" id="KNC85517.1"/>
    </source>
</evidence>
<gene>
    <name evidence="2" type="ORF">SARC_02318</name>
</gene>
<dbReference type="EMBL" id="KQ241698">
    <property type="protein sequence ID" value="KNC85517.1"/>
    <property type="molecule type" value="Genomic_DNA"/>
</dbReference>
<dbReference type="Proteomes" id="UP000054560">
    <property type="component" value="Unassembled WGS sequence"/>
</dbReference>
<name>A0A0L0G913_9EUKA</name>
<keyword evidence="3" id="KW-1185">Reference proteome</keyword>
<organism evidence="2 3">
    <name type="scientific">Sphaeroforma arctica JP610</name>
    <dbReference type="NCBI Taxonomy" id="667725"/>
    <lineage>
        <taxon>Eukaryota</taxon>
        <taxon>Ichthyosporea</taxon>
        <taxon>Ichthyophonida</taxon>
        <taxon>Sphaeroforma</taxon>
    </lineage>
</organism>
<protein>
    <submittedName>
        <fullName evidence="2">Uncharacterized protein</fullName>
    </submittedName>
</protein>
<dbReference type="AlphaFoldDB" id="A0A0L0G913"/>